<dbReference type="EMBL" id="CZBA01000015">
    <property type="protein sequence ID" value="CUP77082.1"/>
    <property type="molecule type" value="Genomic_DNA"/>
</dbReference>
<dbReference type="FunFam" id="2.40.50.140:FF:000051">
    <property type="entry name" value="RNA-binding transcriptional accessory protein"/>
    <property type="match status" value="1"/>
</dbReference>
<evidence type="ECO:0000313" key="14">
    <source>
        <dbReference type="Proteomes" id="UP000095409"/>
    </source>
</evidence>
<gene>
    <name evidence="6" type="primary">rpsA</name>
    <name evidence="13" type="synonym">rps1_1</name>
    <name evidence="11" type="ORF">DW040_16215</name>
    <name evidence="10" type="ORF">DW767_14070</name>
    <name evidence="9" type="ORF">DWX77_13590</name>
    <name evidence="8" type="ORF">DWY46_11295</name>
    <name evidence="7" type="ORF">DXB38_11190</name>
    <name evidence="12" type="ORF">EAI82_13105</name>
    <name evidence="5" type="ORF">ERS852394_02547</name>
    <name evidence="6" type="ORF">ERS852533_02492</name>
    <name evidence="13" type="ORF">ROSSTS7063_00570</name>
</gene>
<dbReference type="InterPro" id="IPR003029">
    <property type="entry name" value="S1_domain"/>
</dbReference>
<evidence type="ECO:0000313" key="19">
    <source>
        <dbReference type="Proteomes" id="UP000284644"/>
    </source>
</evidence>
<dbReference type="EMBL" id="QSJW01000009">
    <property type="protein sequence ID" value="RHE10675.1"/>
    <property type="molecule type" value="Genomic_DNA"/>
</dbReference>
<evidence type="ECO:0000313" key="16">
    <source>
        <dbReference type="Proteomes" id="UP000261105"/>
    </source>
</evidence>
<evidence type="ECO:0000313" key="9">
    <source>
        <dbReference type="EMBL" id="RGS70279.1"/>
    </source>
</evidence>
<feature type="domain" description="S1 motif" evidence="4">
    <location>
        <begin position="22"/>
        <end position="91"/>
    </location>
</feature>
<feature type="domain" description="S1 motif" evidence="4">
    <location>
        <begin position="109"/>
        <end position="175"/>
    </location>
</feature>
<reference evidence="12 21" key="3">
    <citation type="journal article" date="2019" name="Science, e1252229">
        <title>Invertible promoters mediate bacterial phase variation, antibiotic resistance, and host adaptation in the gut.</title>
        <authorList>
            <person name="Jiang X."/>
            <person name="Hall A.B."/>
            <person name="Arthur T.D."/>
            <person name="Plichta D.R."/>
            <person name="Covington C.T."/>
            <person name="Poyet M."/>
            <person name="Crothers J."/>
            <person name="Moses P.L."/>
            <person name="Tolonen A.C."/>
            <person name="Vlamakis H."/>
            <person name="Alm E.J."/>
            <person name="Xavier R.J."/>
        </authorList>
    </citation>
    <scope>NUCLEOTIDE SEQUENCE [LARGE SCALE GENOMIC DNA]</scope>
    <source>
        <strain evidence="21">af_0058</strain>
        <strain evidence="12">Af_0058</strain>
    </source>
</reference>
<dbReference type="GO" id="GO:0006412">
    <property type="term" value="P:translation"/>
    <property type="evidence" value="ECO:0007669"/>
    <property type="project" value="TreeGrafter"/>
</dbReference>
<keyword evidence="2 6" id="KW-0689">Ribosomal protein</keyword>
<accession>A0A174QV40</accession>
<dbReference type="GO" id="GO:0005840">
    <property type="term" value="C:ribosome"/>
    <property type="evidence" value="ECO:0007669"/>
    <property type="project" value="UniProtKB-KW"/>
</dbReference>
<dbReference type="EMBL" id="QRUH01000008">
    <property type="protein sequence ID" value="RGR48462.1"/>
    <property type="molecule type" value="Genomic_DNA"/>
</dbReference>
<evidence type="ECO:0000313" key="17">
    <source>
        <dbReference type="Proteomes" id="UP000284242"/>
    </source>
</evidence>
<evidence type="ECO:0000313" key="21">
    <source>
        <dbReference type="Proteomes" id="UP000293506"/>
    </source>
</evidence>
<dbReference type="SMART" id="SM00316">
    <property type="entry name" value="S1"/>
    <property type="match status" value="3"/>
</dbReference>
<evidence type="ECO:0000313" key="12">
    <source>
        <dbReference type="EMBL" id="RYT63862.1"/>
    </source>
</evidence>
<reference evidence="16 17" key="2">
    <citation type="submission" date="2018-08" db="EMBL/GenBank/DDBJ databases">
        <title>A genome reference for cultivated species of the human gut microbiota.</title>
        <authorList>
            <person name="Zou Y."/>
            <person name="Xue W."/>
            <person name="Luo G."/>
        </authorList>
    </citation>
    <scope>NUCLEOTIDE SEQUENCE [LARGE SCALE GENOMIC DNA]</scope>
    <source>
        <strain evidence="9 17">AF21-24</strain>
        <strain evidence="8 20">AF25-21</strain>
        <strain evidence="11 18">AF39-4</strain>
        <strain evidence="10 19">AM29-25AC</strain>
        <strain evidence="7 16">OM03-6</strain>
    </source>
</reference>
<evidence type="ECO:0000313" key="15">
    <source>
        <dbReference type="Proteomes" id="UP000095413"/>
    </source>
</evidence>
<dbReference type="SUPFAM" id="SSF50249">
    <property type="entry name" value="Nucleic acid-binding proteins"/>
    <property type="match status" value="3"/>
</dbReference>
<dbReference type="Proteomes" id="UP000261105">
    <property type="component" value="Unassembled WGS sequence"/>
</dbReference>
<evidence type="ECO:0000313" key="5">
    <source>
        <dbReference type="EMBL" id="CUO59249.1"/>
    </source>
</evidence>
<evidence type="ECO:0000256" key="3">
    <source>
        <dbReference type="ARBA" id="ARBA00023274"/>
    </source>
</evidence>
<dbReference type="GeneID" id="79802363"/>
<dbReference type="Proteomes" id="UP000284267">
    <property type="component" value="Unassembled WGS sequence"/>
</dbReference>
<evidence type="ECO:0000313" key="11">
    <source>
        <dbReference type="EMBL" id="RHK92591.1"/>
    </source>
</evidence>
<dbReference type="GO" id="GO:0003735">
    <property type="term" value="F:structural constituent of ribosome"/>
    <property type="evidence" value="ECO:0007669"/>
    <property type="project" value="TreeGrafter"/>
</dbReference>
<dbReference type="Gene3D" id="2.40.50.140">
    <property type="entry name" value="Nucleic acid-binding proteins"/>
    <property type="match status" value="3"/>
</dbReference>
<organism evidence="6 15">
    <name type="scientific">Blautia obeum</name>
    <dbReference type="NCBI Taxonomy" id="40520"/>
    <lineage>
        <taxon>Bacteria</taxon>
        <taxon>Bacillati</taxon>
        <taxon>Bacillota</taxon>
        <taxon>Clostridia</taxon>
        <taxon>Lachnospirales</taxon>
        <taxon>Lachnospiraceae</taxon>
        <taxon>Blautia</taxon>
    </lineage>
</organism>
<dbReference type="EMBL" id="QRVV01000056">
    <property type="protein sequence ID" value="RGS70279.1"/>
    <property type="molecule type" value="Genomic_DNA"/>
</dbReference>
<dbReference type="EMBL" id="QSUZ01000015">
    <property type="protein sequence ID" value="RGN86982.1"/>
    <property type="molecule type" value="Genomic_DNA"/>
</dbReference>
<evidence type="ECO:0000256" key="2">
    <source>
        <dbReference type="ARBA" id="ARBA00022980"/>
    </source>
</evidence>
<feature type="domain" description="S1 motif" evidence="4">
    <location>
        <begin position="196"/>
        <end position="263"/>
    </location>
</feature>
<reference evidence="14 15" key="1">
    <citation type="submission" date="2015-09" db="EMBL/GenBank/DDBJ databases">
        <authorList>
            <consortium name="Pathogen Informatics"/>
        </authorList>
    </citation>
    <scope>NUCLEOTIDE SEQUENCE [LARGE SCALE GENOMIC DNA]</scope>
    <source>
        <strain evidence="5 14">2789STDY5608837</strain>
        <strain evidence="6 15">2789STDY5834921</strain>
    </source>
</reference>
<evidence type="ECO:0000313" key="18">
    <source>
        <dbReference type="Proteomes" id="UP000284267"/>
    </source>
</evidence>
<dbReference type="RefSeq" id="WP_005423899.1">
    <property type="nucleotide sequence ID" value="NZ_CABHNB010000009.1"/>
</dbReference>
<evidence type="ECO:0000313" key="7">
    <source>
        <dbReference type="EMBL" id="RGN86982.1"/>
    </source>
</evidence>
<dbReference type="Proteomes" id="UP000293506">
    <property type="component" value="Unassembled WGS sequence"/>
</dbReference>
<dbReference type="InterPro" id="IPR050437">
    <property type="entry name" value="Ribos_protein_bS1-like"/>
</dbReference>
<reference evidence="13 22" key="4">
    <citation type="submission" date="2019-07" db="EMBL/GenBank/DDBJ databases">
        <authorList>
            <person name="Hibberd C M."/>
            <person name="Gehrig L. J."/>
            <person name="Chang H.-W."/>
            <person name="Venkatesh S."/>
        </authorList>
    </citation>
    <scope>NUCLEOTIDE SEQUENCE [LARGE SCALE GENOMIC DNA]</scope>
    <source>
        <strain evidence="13">Ruminococcus_obeum_SSTS_Bg7063</strain>
    </source>
</reference>
<evidence type="ECO:0000313" key="13">
    <source>
        <dbReference type="EMBL" id="VUW94036.1"/>
    </source>
</evidence>
<dbReference type="InterPro" id="IPR012340">
    <property type="entry name" value="NA-bd_OB-fold"/>
</dbReference>
<dbReference type="PROSITE" id="PS50126">
    <property type="entry name" value="S1"/>
    <property type="match status" value="3"/>
</dbReference>
<dbReference type="CDD" id="cd04465">
    <property type="entry name" value="S1_RPS1_repeat_ec2_hs2"/>
    <property type="match status" value="1"/>
</dbReference>
<protein>
    <submittedName>
        <fullName evidence="6">30S ribosomal protein S1</fullName>
    </submittedName>
    <submittedName>
        <fullName evidence="7">S1 RNA-binding domain-containing protein</fullName>
    </submittedName>
</protein>
<comment type="similarity">
    <text evidence="1">Belongs to the bacterial ribosomal protein bS1 family.</text>
</comment>
<dbReference type="Proteomes" id="UP000284242">
    <property type="component" value="Unassembled WGS sequence"/>
</dbReference>
<keyword evidence="22" id="KW-1185">Reference proteome</keyword>
<dbReference type="PANTHER" id="PTHR10724:SF7">
    <property type="entry name" value="SMALL RIBOSOMAL SUBUNIT PROTEIN BS1C"/>
    <property type="match status" value="1"/>
</dbReference>
<evidence type="ECO:0000313" key="6">
    <source>
        <dbReference type="EMBL" id="CUP77082.1"/>
    </source>
</evidence>
<dbReference type="Proteomes" id="UP000095413">
    <property type="component" value="Unassembled WGS sequence"/>
</dbReference>
<dbReference type="OrthoDB" id="9810507at2"/>
<dbReference type="GO" id="GO:0005737">
    <property type="term" value="C:cytoplasm"/>
    <property type="evidence" value="ECO:0007669"/>
    <property type="project" value="UniProtKB-ARBA"/>
</dbReference>
<dbReference type="Pfam" id="PF00575">
    <property type="entry name" value="S1"/>
    <property type="match status" value="3"/>
</dbReference>
<dbReference type="PRINTS" id="PR00681">
    <property type="entry name" value="RIBOSOMALS1"/>
</dbReference>
<dbReference type="EMBL" id="CABHNB010000009">
    <property type="protein sequence ID" value="VUW94036.1"/>
    <property type="molecule type" value="Genomic_DNA"/>
</dbReference>
<dbReference type="Proteomes" id="UP000095409">
    <property type="component" value="Unassembled WGS sequence"/>
</dbReference>
<sequence length="301" mass="33007">MAESMKDYEKELEESMKTIEEGDILTGTVISVDEKEVILDLKYYAEGVIPAENYSREPGFSLKDEVHEGDEVSATVVRKDDGQGNILLSRVEAVDVLAWDKLKELKESGEVLDVVVKGITNAGVIAYVEGVRGFIPASKLALNYVEDTEEYLNKPIQVQVLDVDKESKKLILSAKEILRAKAEEERKNKVSNLEIGLVTEGTVESLQPYGAFVNLGNGLSGLVHISQICEKRIKKPSEVLAVGDTVKVKVTAIKDGKLSLSIKEATDMMAKEIEEEVYEVPDAGEQATTSLGSLFANIKLD</sequence>
<dbReference type="EMBL" id="CYZD01000015">
    <property type="protein sequence ID" value="CUO59249.1"/>
    <property type="molecule type" value="Genomic_DNA"/>
</dbReference>
<dbReference type="CDD" id="cd05692">
    <property type="entry name" value="S1_RPS1_repeat_hs4"/>
    <property type="match status" value="1"/>
</dbReference>
<name>A0A174QV40_9FIRM</name>
<evidence type="ECO:0000259" key="4">
    <source>
        <dbReference type="PROSITE" id="PS50126"/>
    </source>
</evidence>
<dbReference type="Proteomes" id="UP000284644">
    <property type="component" value="Unassembled WGS sequence"/>
</dbReference>
<evidence type="ECO:0000313" key="8">
    <source>
        <dbReference type="EMBL" id="RGR48462.1"/>
    </source>
</evidence>
<evidence type="ECO:0000256" key="1">
    <source>
        <dbReference type="ARBA" id="ARBA00006767"/>
    </source>
</evidence>
<keyword evidence="3" id="KW-0687">Ribonucleoprotein</keyword>
<dbReference type="PANTHER" id="PTHR10724">
    <property type="entry name" value="30S RIBOSOMAL PROTEIN S1"/>
    <property type="match status" value="1"/>
</dbReference>
<dbReference type="CDD" id="cd05687">
    <property type="entry name" value="S1_RPS1_repeat_ec1_hs1"/>
    <property type="match status" value="1"/>
</dbReference>
<dbReference type="EMBL" id="RCXQ01000014">
    <property type="protein sequence ID" value="RYT63862.1"/>
    <property type="molecule type" value="Genomic_DNA"/>
</dbReference>
<dbReference type="AlphaFoldDB" id="A0A174QV40"/>
<dbReference type="Proteomes" id="UP000285839">
    <property type="component" value="Unassembled WGS sequence"/>
</dbReference>
<dbReference type="GO" id="GO:1990904">
    <property type="term" value="C:ribonucleoprotein complex"/>
    <property type="evidence" value="ECO:0007669"/>
    <property type="project" value="UniProtKB-KW"/>
</dbReference>
<dbReference type="InterPro" id="IPR035104">
    <property type="entry name" value="Ribosomal_protein_S1-like"/>
</dbReference>
<proteinExistence type="inferred from homology"/>
<dbReference type="EMBL" id="QROE01000009">
    <property type="protein sequence ID" value="RHK92591.1"/>
    <property type="molecule type" value="Genomic_DNA"/>
</dbReference>
<evidence type="ECO:0000313" key="20">
    <source>
        <dbReference type="Proteomes" id="UP000285839"/>
    </source>
</evidence>
<dbReference type="GO" id="GO:0003729">
    <property type="term" value="F:mRNA binding"/>
    <property type="evidence" value="ECO:0007669"/>
    <property type="project" value="TreeGrafter"/>
</dbReference>
<evidence type="ECO:0000313" key="22">
    <source>
        <dbReference type="Proteomes" id="UP000409147"/>
    </source>
</evidence>
<evidence type="ECO:0000313" key="10">
    <source>
        <dbReference type="EMBL" id="RHE10675.1"/>
    </source>
</evidence>
<dbReference type="Proteomes" id="UP000409147">
    <property type="component" value="Unassembled WGS sequence"/>
</dbReference>